<dbReference type="Proteomes" id="UP000323454">
    <property type="component" value="Unassembled WGS sequence"/>
</dbReference>
<organism evidence="1 2">
    <name type="scientific">Solihabitans fulvus</name>
    <dbReference type="NCBI Taxonomy" id="1892852"/>
    <lineage>
        <taxon>Bacteria</taxon>
        <taxon>Bacillati</taxon>
        <taxon>Actinomycetota</taxon>
        <taxon>Actinomycetes</taxon>
        <taxon>Pseudonocardiales</taxon>
        <taxon>Pseudonocardiaceae</taxon>
        <taxon>Solihabitans</taxon>
    </lineage>
</organism>
<keyword evidence="2" id="KW-1185">Reference proteome</keyword>
<sequence length="261" mass="27276">MTGDWSAFGGVVPVLAGSPGAGASVVTAVLADAVQLLAWRVLMVDTADPVRSGLAAAPVSDGPWSAGPHPAVRIRHSWRGSALVARLETTVPVLAPEMVPPPRFWASPVGQPQVTVVDVAADLWRLAANPLDGPGAWLRQGTPCPRPILVVRATRPSLLHAEQVLHRLRVWSAVGLVTMPVALIVVGARRWPPGVVGVAGTHLTPLVDGAVFLPHDKDIAVGGVTGLVTPRRLRDAVLPLLRRWGLAAGVRRLPGVKGALS</sequence>
<reference evidence="1 2" key="2">
    <citation type="submission" date="2019-09" db="EMBL/GenBank/DDBJ databases">
        <authorList>
            <person name="Jin C."/>
        </authorList>
    </citation>
    <scope>NUCLEOTIDE SEQUENCE [LARGE SCALE GENOMIC DNA]</scope>
    <source>
        <strain evidence="1 2">AN110305</strain>
    </source>
</reference>
<evidence type="ECO:0000313" key="2">
    <source>
        <dbReference type="Proteomes" id="UP000323454"/>
    </source>
</evidence>
<dbReference type="AlphaFoldDB" id="A0A5B2WR85"/>
<reference evidence="1 2" key="1">
    <citation type="submission" date="2019-09" db="EMBL/GenBank/DDBJ databases">
        <title>Goodfellowia gen. nov., a new genus of the Pseudonocardineae related to Actinoalloteichus, containing Goodfellowia coeruleoviolacea gen. nov., comb. nov. gen. nov., comb. nov.</title>
        <authorList>
            <person name="Labeda D."/>
        </authorList>
    </citation>
    <scope>NUCLEOTIDE SEQUENCE [LARGE SCALE GENOMIC DNA]</scope>
    <source>
        <strain evidence="1 2">AN110305</strain>
    </source>
</reference>
<evidence type="ECO:0000313" key="1">
    <source>
        <dbReference type="EMBL" id="KAA2252477.1"/>
    </source>
</evidence>
<comment type="caution">
    <text evidence="1">The sequence shown here is derived from an EMBL/GenBank/DDBJ whole genome shotgun (WGS) entry which is preliminary data.</text>
</comment>
<dbReference type="EMBL" id="VUOB01000075">
    <property type="protein sequence ID" value="KAA2252477.1"/>
    <property type="molecule type" value="Genomic_DNA"/>
</dbReference>
<protein>
    <recommendedName>
        <fullName evidence="3">MinD-like ATPase involved in chromosome partitioning or flagellar assembly</fullName>
    </recommendedName>
</protein>
<gene>
    <name evidence="1" type="ORF">F0L68_35600</name>
</gene>
<proteinExistence type="predicted"/>
<evidence type="ECO:0008006" key="3">
    <source>
        <dbReference type="Google" id="ProtNLM"/>
    </source>
</evidence>
<name>A0A5B2WR85_9PSEU</name>
<accession>A0A5B2WR85</accession>
<dbReference type="OrthoDB" id="3623896at2"/>